<feature type="domain" description="Peptidase M28" evidence="1">
    <location>
        <begin position="216"/>
        <end position="411"/>
    </location>
</feature>
<dbReference type="PANTHER" id="PTHR10404:SF46">
    <property type="entry name" value="VACUOLAR PROTEIN SORTING-ASSOCIATED PROTEIN 70"/>
    <property type="match status" value="1"/>
</dbReference>
<dbReference type="InterPro" id="IPR039373">
    <property type="entry name" value="Peptidase_M28B"/>
</dbReference>
<accession>A0ABV6JQR3</accession>
<name>A0ABV6JQR3_9PROT</name>
<dbReference type="SUPFAM" id="SSF53187">
    <property type="entry name" value="Zn-dependent exopeptidases"/>
    <property type="match status" value="1"/>
</dbReference>
<evidence type="ECO:0000313" key="3">
    <source>
        <dbReference type="Proteomes" id="UP001589865"/>
    </source>
</evidence>
<sequence length="561" mass="59567">MTDAPLPPPHDAVDGARMMADLAELARWVKLSGTPEERESLDFVRTRLDEAGYRTRIIEHDAFISLPGEASVTVDGCALRAITHSMARPTPPGGLRAPLVDVGDGKEADLAERDLRGAILLVQGMSTPDMAARASAAGAAATLHVSNHQHLHEMCISPVWGSPSPETVANLPTIASCTISDSDGAALRAQLGRGEAPEVVLHAAVDTGWRKTPILVAELDGPEGPDAPFVLFSGHHDTWHYGVMDNGSANAAMLEVARLCAEARATWQRGLRICFWSGHSHGRYSGSSWYADNHWAELDRFCVAHVNIDSPGGIGATVLENAAAAAELSPLGAAAVKAGSGQNYAAKRKTRNSDESFPGIGIPSMFGSISGQPPGPVAMRNPLGWWWHTPDDLIDKIDPANQVRDTRVLLHAVWELLTTPILPLDYTAHARQLRAEVAPLAKAIGNRLSLDAVLAALTELERQSALITGSTASAGAAGEVNRALMQASRALVPLDYGTGDRFAHDPALPLRPWPVLDPIRHLATTEDGSDAAKLATVSATRARNRLLHALGTAVSALKQVT</sequence>
<dbReference type="Gene3D" id="3.50.30.30">
    <property type="match status" value="1"/>
</dbReference>
<dbReference type="InterPro" id="IPR007484">
    <property type="entry name" value="Peptidase_M28"/>
</dbReference>
<gene>
    <name evidence="2" type="ORF">ACFFGY_06085</name>
</gene>
<dbReference type="Proteomes" id="UP001589865">
    <property type="component" value="Unassembled WGS sequence"/>
</dbReference>
<dbReference type="Pfam" id="PF04389">
    <property type="entry name" value="Peptidase_M28"/>
    <property type="match status" value="1"/>
</dbReference>
<evidence type="ECO:0000313" key="2">
    <source>
        <dbReference type="EMBL" id="MFC0407810.1"/>
    </source>
</evidence>
<organism evidence="2 3">
    <name type="scientific">Roseomonas elaeocarpi</name>
    <dbReference type="NCBI Taxonomy" id="907779"/>
    <lineage>
        <taxon>Bacteria</taxon>
        <taxon>Pseudomonadati</taxon>
        <taxon>Pseudomonadota</taxon>
        <taxon>Alphaproteobacteria</taxon>
        <taxon>Acetobacterales</taxon>
        <taxon>Roseomonadaceae</taxon>
        <taxon>Roseomonas</taxon>
    </lineage>
</organism>
<dbReference type="Gene3D" id="3.40.630.10">
    <property type="entry name" value="Zn peptidases"/>
    <property type="match status" value="1"/>
</dbReference>
<protein>
    <submittedName>
        <fullName evidence="2">M28 family peptidase</fullName>
    </submittedName>
</protein>
<reference evidence="2 3" key="1">
    <citation type="submission" date="2024-09" db="EMBL/GenBank/DDBJ databases">
        <authorList>
            <person name="Sun Q."/>
            <person name="Mori K."/>
        </authorList>
    </citation>
    <scope>NUCLEOTIDE SEQUENCE [LARGE SCALE GENOMIC DNA]</scope>
    <source>
        <strain evidence="2 3">TBRC 5777</strain>
    </source>
</reference>
<evidence type="ECO:0000259" key="1">
    <source>
        <dbReference type="Pfam" id="PF04389"/>
    </source>
</evidence>
<proteinExistence type="predicted"/>
<dbReference type="RefSeq" id="WP_377043536.1">
    <property type="nucleotide sequence ID" value="NZ_JBHLUN010000005.1"/>
</dbReference>
<dbReference type="InterPro" id="IPR046450">
    <property type="entry name" value="PA_dom_sf"/>
</dbReference>
<keyword evidence="3" id="KW-1185">Reference proteome</keyword>
<comment type="caution">
    <text evidence="2">The sequence shown here is derived from an EMBL/GenBank/DDBJ whole genome shotgun (WGS) entry which is preliminary data.</text>
</comment>
<dbReference type="PANTHER" id="PTHR10404">
    <property type="entry name" value="N-ACETYLATED-ALPHA-LINKED ACIDIC DIPEPTIDASE"/>
    <property type="match status" value="1"/>
</dbReference>
<dbReference type="EMBL" id="JBHLUN010000005">
    <property type="protein sequence ID" value="MFC0407810.1"/>
    <property type="molecule type" value="Genomic_DNA"/>
</dbReference>
<dbReference type="SUPFAM" id="SSF52025">
    <property type="entry name" value="PA domain"/>
    <property type="match status" value="1"/>
</dbReference>